<name>I0KC65_9BACT</name>
<dbReference type="HOGENOM" id="CLU_2620256_0_0_10"/>
<proteinExistence type="predicted"/>
<accession>I0KC65</accession>
<dbReference type="AlphaFoldDB" id="I0KC65"/>
<dbReference type="OrthoDB" id="963185at2"/>
<dbReference type="EMBL" id="HE796683">
    <property type="protein sequence ID" value="CCH01718.1"/>
    <property type="molecule type" value="Genomic_DNA"/>
</dbReference>
<reference evidence="1 2" key="1">
    <citation type="journal article" date="2012" name="J. Bacteriol.">
        <title>Genome Sequence of Fibrella aestuarina BUZ 2T, a Filamentous Marine Bacterium.</title>
        <authorList>
            <person name="Filippini M."/>
            <person name="Qi W."/>
            <person name="Blom J."/>
            <person name="Goesmann A."/>
            <person name="Smits T.H."/>
            <person name="Bagheri H.C."/>
        </authorList>
    </citation>
    <scope>NUCLEOTIDE SEQUENCE [LARGE SCALE GENOMIC DNA]</scope>
    <source>
        <strain evidence="2">BUZ 2T</strain>
    </source>
</reference>
<dbReference type="eggNOG" id="ENOG502ZV89">
    <property type="taxonomic scope" value="Bacteria"/>
</dbReference>
<dbReference type="STRING" id="1166018.FAES_3711"/>
<gene>
    <name evidence="1" type="ORF">FAES_3711</name>
</gene>
<dbReference type="Proteomes" id="UP000011058">
    <property type="component" value="Chromosome"/>
</dbReference>
<protein>
    <submittedName>
        <fullName evidence="1">Uncharacterized protein</fullName>
    </submittedName>
</protein>
<evidence type="ECO:0000313" key="2">
    <source>
        <dbReference type="Proteomes" id="UP000011058"/>
    </source>
</evidence>
<keyword evidence="2" id="KW-1185">Reference proteome</keyword>
<evidence type="ECO:0000313" key="1">
    <source>
        <dbReference type="EMBL" id="CCH01718.1"/>
    </source>
</evidence>
<dbReference type="RefSeq" id="WP_015332817.1">
    <property type="nucleotide sequence ID" value="NC_020054.1"/>
</dbReference>
<sequence>MGHPVLRLTTANIIRLWFGADTPIRRYKIRMNPRLWAACKQVAADFTPPSGAPSPDRYRKADRVRFAQVVQQRVETNVPDASLA</sequence>
<dbReference type="KEGG" id="fae:FAES_3711"/>
<organism evidence="1 2">
    <name type="scientific">Fibrella aestuarina BUZ 2</name>
    <dbReference type="NCBI Taxonomy" id="1166018"/>
    <lineage>
        <taxon>Bacteria</taxon>
        <taxon>Pseudomonadati</taxon>
        <taxon>Bacteroidota</taxon>
        <taxon>Cytophagia</taxon>
        <taxon>Cytophagales</taxon>
        <taxon>Spirosomataceae</taxon>
        <taxon>Fibrella</taxon>
    </lineage>
</organism>